<feature type="region of interest" description="Disordered" evidence="1">
    <location>
        <begin position="70"/>
        <end position="223"/>
    </location>
</feature>
<evidence type="ECO:0000313" key="2">
    <source>
        <dbReference type="EMBL" id="CAL1671915.1"/>
    </source>
</evidence>
<feature type="compositionally biased region" description="Low complexity" evidence="1">
    <location>
        <begin position="137"/>
        <end position="152"/>
    </location>
</feature>
<evidence type="ECO:0000313" key="3">
    <source>
        <dbReference type="Proteomes" id="UP001497644"/>
    </source>
</evidence>
<comment type="caution">
    <text evidence="2">The sequence shown here is derived from an EMBL/GenBank/DDBJ whole genome shotgun (WGS) entry which is preliminary data.</text>
</comment>
<name>A0AAV2MWW0_9HYME</name>
<dbReference type="Proteomes" id="UP001497644">
    <property type="component" value="Unassembled WGS sequence"/>
</dbReference>
<proteinExistence type="predicted"/>
<feature type="compositionally biased region" description="Basic and acidic residues" evidence="1">
    <location>
        <begin position="81"/>
        <end position="98"/>
    </location>
</feature>
<keyword evidence="3" id="KW-1185">Reference proteome</keyword>
<feature type="compositionally biased region" description="Basic residues" evidence="1">
    <location>
        <begin position="211"/>
        <end position="223"/>
    </location>
</feature>
<gene>
    <name evidence="2" type="ORF">LPLAT_LOCUS5331</name>
</gene>
<reference evidence="2" key="1">
    <citation type="submission" date="2024-04" db="EMBL/GenBank/DDBJ databases">
        <authorList>
            <consortium name="Molecular Ecology Group"/>
        </authorList>
    </citation>
    <scope>NUCLEOTIDE SEQUENCE</scope>
</reference>
<feature type="compositionally biased region" description="Basic residues" evidence="1">
    <location>
        <begin position="70"/>
        <end position="80"/>
    </location>
</feature>
<evidence type="ECO:0000256" key="1">
    <source>
        <dbReference type="SAM" id="MobiDB-lite"/>
    </source>
</evidence>
<organism evidence="2 3">
    <name type="scientific">Lasius platythorax</name>
    <dbReference type="NCBI Taxonomy" id="488582"/>
    <lineage>
        <taxon>Eukaryota</taxon>
        <taxon>Metazoa</taxon>
        <taxon>Ecdysozoa</taxon>
        <taxon>Arthropoda</taxon>
        <taxon>Hexapoda</taxon>
        <taxon>Insecta</taxon>
        <taxon>Pterygota</taxon>
        <taxon>Neoptera</taxon>
        <taxon>Endopterygota</taxon>
        <taxon>Hymenoptera</taxon>
        <taxon>Apocrita</taxon>
        <taxon>Aculeata</taxon>
        <taxon>Formicoidea</taxon>
        <taxon>Formicidae</taxon>
        <taxon>Formicinae</taxon>
        <taxon>Lasius</taxon>
        <taxon>Lasius</taxon>
    </lineage>
</organism>
<sequence length="299" mass="34217">MTINVSRIEDVYAALVDEIHSNWFVVPRSLWDPKCTHIPTFSVVNVGEPRVLPNGQTLTSSLIKRMIKDRRTRIRSQRRSRSLDRFEDRNDKTTERAPARSRTVEIATEPVDAPPPTRQTPRRSTRLQSLQSKETETTTTPPRERSSSSSPAPRRRSGRPKPIVSSESDKVPDKGIMPSTSKPIVISDDDDDSDQQISHKDVKSSFTAPKKPTHHRSGKGTRKIKATVKSLTQEHDIVIINHALRTQTISNLNSWSKLIRQNQDLFVNYYPHELEARCRQLIRGLCSQKFKRDHKMAIF</sequence>
<dbReference type="AlphaFoldDB" id="A0AAV2MWW0"/>
<accession>A0AAV2MWW0</accession>
<protein>
    <submittedName>
        <fullName evidence="2">Uncharacterized protein</fullName>
    </submittedName>
</protein>
<dbReference type="EMBL" id="CAXIPU020000435">
    <property type="protein sequence ID" value="CAL1671915.1"/>
    <property type="molecule type" value="Genomic_DNA"/>
</dbReference>